<dbReference type="Proteomes" id="UP001501729">
    <property type="component" value="Unassembled WGS sequence"/>
</dbReference>
<keyword evidence="1" id="KW-0472">Membrane</keyword>
<feature type="transmembrane region" description="Helical" evidence="1">
    <location>
        <begin position="39"/>
        <end position="58"/>
    </location>
</feature>
<protein>
    <submittedName>
        <fullName evidence="2">Uncharacterized protein</fullName>
    </submittedName>
</protein>
<proteinExistence type="predicted"/>
<evidence type="ECO:0000313" key="2">
    <source>
        <dbReference type="EMBL" id="GAA5047324.1"/>
    </source>
</evidence>
<comment type="caution">
    <text evidence="2">The sequence shown here is derived from an EMBL/GenBank/DDBJ whole genome shotgun (WGS) entry which is preliminary data.</text>
</comment>
<dbReference type="GeneID" id="68612363"/>
<evidence type="ECO:0000256" key="1">
    <source>
        <dbReference type="SAM" id="Phobius"/>
    </source>
</evidence>
<name>A0AAV3UFL7_9EURY</name>
<evidence type="ECO:0000313" key="3">
    <source>
        <dbReference type="Proteomes" id="UP001501729"/>
    </source>
</evidence>
<keyword evidence="1" id="KW-1133">Transmembrane helix</keyword>
<keyword evidence="1" id="KW-0812">Transmembrane</keyword>
<organism evidence="2 3">
    <name type="scientific">Haladaptatus pallidirubidus</name>
    <dbReference type="NCBI Taxonomy" id="1008152"/>
    <lineage>
        <taxon>Archaea</taxon>
        <taxon>Methanobacteriati</taxon>
        <taxon>Methanobacteriota</taxon>
        <taxon>Stenosarchaea group</taxon>
        <taxon>Halobacteria</taxon>
        <taxon>Halobacteriales</taxon>
        <taxon>Haladaptataceae</taxon>
        <taxon>Haladaptatus</taxon>
    </lineage>
</organism>
<sequence length="59" mass="6096">MVSKRRLGASLLFLGLAFVGAFHTFLSLAFDTGLTTVGAIFAVGSLLCLVAVNVPALLD</sequence>
<dbReference type="EMBL" id="BAABKX010000001">
    <property type="protein sequence ID" value="GAA5047324.1"/>
    <property type="molecule type" value="Genomic_DNA"/>
</dbReference>
<gene>
    <name evidence="2" type="ORF">GCM10025751_17700</name>
</gene>
<accession>A0AAV3UFL7</accession>
<keyword evidence="3" id="KW-1185">Reference proteome</keyword>
<dbReference type="AlphaFoldDB" id="A0AAV3UFL7"/>
<reference evidence="2 3" key="1">
    <citation type="journal article" date="2019" name="Int. J. Syst. Evol. Microbiol.">
        <title>The Global Catalogue of Microorganisms (GCM) 10K type strain sequencing project: providing services to taxonomists for standard genome sequencing and annotation.</title>
        <authorList>
            <consortium name="The Broad Institute Genomics Platform"/>
            <consortium name="The Broad Institute Genome Sequencing Center for Infectious Disease"/>
            <person name="Wu L."/>
            <person name="Ma J."/>
        </authorList>
    </citation>
    <scope>NUCLEOTIDE SEQUENCE [LARGE SCALE GENOMIC DNA]</scope>
    <source>
        <strain evidence="2 3">JCM 17504</strain>
    </source>
</reference>
<dbReference type="RefSeq" id="WP_227776533.1">
    <property type="nucleotide sequence ID" value="NZ_BAABKX010000001.1"/>
</dbReference>